<name>A0A1N7KZQ0_9GAMM</name>
<accession>A0A1N7KZQ0</accession>
<protein>
    <recommendedName>
        <fullName evidence="4">PsiF repeat-containing protein</fullName>
    </recommendedName>
</protein>
<dbReference type="OrthoDB" id="5704257at2"/>
<dbReference type="RefSeq" id="WP_054341765.1">
    <property type="nucleotide sequence ID" value="NZ_FTOE01000003.1"/>
</dbReference>
<organism evidence="2 3">
    <name type="scientific">Neptunomonas antarctica</name>
    <dbReference type="NCBI Taxonomy" id="619304"/>
    <lineage>
        <taxon>Bacteria</taxon>
        <taxon>Pseudomonadati</taxon>
        <taxon>Pseudomonadota</taxon>
        <taxon>Gammaproteobacteria</taxon>
        <taxon>Oceanospirillales</taxon>
        <taxon>Oceanospirillaceae</taxon>
        <taxon>Neptunomonas</taxon>
    </lineage>
</organism>
<evidence type="ECO:0000313" key="2">
    <source>
        <dbReference type="EMBL" id="SIS67017.1"/>
    </source>
</evidence>
<evidence type="ECO:0000256" key="1">
    <source>
        <dbReference type="SAM" id="SignalP"/>
    </source>
</evidence>
<reference evidence="3" key="1">
    <citation type="submission" date="2017-01" db="EMBL/GenBank/DDBJ databases">
        <authorList>
            <person name="Varghese N."/>
            <person name="Submissions S."/>
        </authorList>
    </citation>
    <scope>NUCLEOTIDE SEQUENCE [LARGE SCALE GENOMIC DNA]</scope>
    <source>
        <strain evidence="3">DSM 22306</strain>
    </source>
</reference>
<feature type="signal peptide" evidence="1">
    <location>
        <begin position="1"/>
        <end position="25"/>
    </location>
</feature>
<dbReference type="STRING" id="619304.SAMN05421760_10397"/>
<dbReference type="EMBL" id="FTOE01000003">
    <property type="protein sequence ID" value="SIS67017.1"/>
    <property type="molecule type" value="Genomic_DNA"/>
</dbReference>
<proteinExistence type="predicted"/>
<keyword evidence="3" id="KW-1185">Reference proteome</keyword>
<evidence type="ECO:0008006" key="4">
    <source>
        <dbReference type="Google" id="ProtNLM"/>
    </source>
</evidence>
<gene>
    <name evidence="2" type="ORF">SAMN05421760_10397</name>
</gene>
<dbReference type="AlphaFoldDB" id="A0A1N7KZQ0"/>
<evidence type="ECO:0000313" key="3">
    <source>
        <dbReference type="Proteomes" id="UP000185999"/>
    </source>
</evidence>
<keyword evidence="1" id="KW-0732">Signal</keyword>
<sequence>MNKQRMLTLMLATTLLGLAPVISLAAQQERPKGPPPEAIEACKGKQADDKVSFEGRGEILDGICKEHDGKLVAMPASGRPPKRE</sequence>
<feature type="chain" id="PRO_5009943222" description="PsiF repeat-containing protein" evidence="1">
    <location>
        <begin position="26"/>
        <end position="84"/>
    </location>
</feature>
<dbReference type="Proteomes" id="UP000185999">
    <property type="component" value="Unassembled WGS sequence"/>
</dbReference>